<evidence type="ECO:0000256" key="6">
    <source>
        <dbReference type="SAM" id="MobiDB-lite"/>
    </source>
</evidence>
<keyword evidence="4" id="KW-0862">Zinc</keyword>
<feature type="region of interest" description="Disordered" evidence="6">
    <location>
        <begin position="82"/>
        <end position="106"/>
    </location>
</feature>
<evidence type="ECO:0000256" key="5">
    <source>
        <dbReference type="PROSITE-ProRule" id="PRU00042"/>
    </source>
</evidence>
<feature type="domain" description="C2H2-type" evidence="7">
    <location>
        <begin position="12"/>
        <end position="40"/>
    </location>
</feature>
<keyword evidence="9" id="KW-1185">Reference proteome</keyword>
<gene>
    <name evidence="8" type="ORF">OFUS_LOCUS5280</name>
</gene>
<dbReference type="GO" id="GO:0008270">
    <property type="term" value="F:zinc ion binding"/>
    <property type="evidence" value="ECO:0007669"/>
    <property type="project" value="UniProtKB-KW"/>
</dbReference>
<dbReference type="OrthoDB" id="427030at2759"/>
<keyword evidence="2" id="KW-0677">Repeat</keyword>
<dbReference type="PROSITE" id="PS00028">
    <property type="entry name" value="ZINC_FINGER_C2H2_1"/>
    <property type="match status" value="3"/>
</dbReference>
<evidence type="ECO:0000256" key="2">
    <source>
        <dbReference type="ARBA" id="ARBA00022737"/>
    </source>
</evidence>
<evidence type="ECO:0000256" key="4">
    <source>
        <dbReference type="ARBA" id="ARBA00022833"/>
    </source>
</evidence>
<dbReference type="Pfam" id="PF12874">
    <property type="entry name" value="zf-met"/>
    <property type="match status" value="1"/>
</dbReference>
<evidence type="ECO:0000313" key="9">
    <source>
        <dbReference type="Proteomes" id="UP000749559"/>
    </source>
</evidence>
<dbReference type="Proteomes" id="UP000749559">
    <property type="component" value="Unassembled WGS sequence"/>
</dbReference>
<dbReference type="SMART" id="SM00355">
    <property type="entry name" value="ZnF_C2H2"/>
    <property type="match status" value="3"/>
</dbReference>
<dbReference type="PANTHER" id="PTHR24379:SF121">
    <property type="entry name" value="C2H2-TYPE DOMAIN-CONTAINING PROTEIN"/>
    <property type="match status" value="1"/>
</dbReference>
<reference evidence="8" key="1">
    <citation type="submission" date="2022-03" db="EMBL/GenBank/DDBJ databases">
        <authorList>
            <person name="Martin C."/>
        </authorList>
    </citation>
    <scope>NUCLEOTIDE SEQUENCE</scope>
</reference>
<feature type="domain" description="C2H2-type" evidence="7">
    <location>
        <begin position="72"/>
        <end position="96"/>
    </location>
</feature>
<feature type="domain" description="C2H2-type" evidence="7">
    <location>
        <begin position="45"/>
        <end position="72"/>
    </location>
</feature>
<dbReference type="Gene3D" id="3.30.160.60">
    <property type="entry name" value="Classic Zinc Finger"/>
    <property type="match status" value="3"/>
</dbReference>
<dbReference type="SUPFAM" id="SSF57667">
    <property type="entry name" value="beta-beta-alpha zinc fingers"/>
    <property type="match status" value="2"/>
</dbReference>
<dbReference type="AlphaFoldDB" id="A0A8S4NA49"/>
<dbReference type="Pfam" id="PF00096">
    <property type="entry name" value="zf-C2H2"/>
    <property type="match status" value="2"/>
</dbReference>
<dbReference type="InterPro" id="IPR036236">
    <property type="entry name" value="Znf_C2H2_sf"/>
</dbReference>
<dbReference type="PROSITE" id="PS50157">
    <property type="entry name" value="ZINC_FINGER_C2H2_2"/>
    <property type="match status" value="3"/>
</dbReference>
<sequence>MLSSLLQGRKHFNCNICDKSYTDSSSLNRHKRRVHATSPRARERYQCELCLKYLANKTILAIHQRIHTGEKYKCGMCSKEYSDPGSLRRHKRQAKHNIVVKNEEQF</sequence>
<evidence type="ECO:0000259" key="7">
    <source>
        <dbReference type="PROSITE" id="PS50157"/>
    </source>
</evidence>
<proteinExistence type="predicted"/>
<organism evidence="8 9">
    <name type="scientific">Owenia fusiformis</name>
    <name type="common">Polychaete worm</name>
    <dbReference type="NCBI Taxonomy" id="6347"/>
    <lineage>
        <taxon>Eukaryota</taxon>
        <taxon>Metazoa</taxon>
        <taxon>Spiralia</taxon>
        <taxon>Lophotrochozoa</taxon>
        <taxon>Annelida</taxon>
        <taxon>Polychaeta</taxon>
        <taxon>Sedentaria</taxon>
        <taxon>Canalipalpata</taxon>
        <taxon>Sabellida</taxon>
        <taxon>Oweniida</taxon>
        <taxon>Oweniidae</taxon>
        <taxon>Owenia</taxon>
    </lineage>
</organism>
<evidence type="ECO:0000256" key="3">
    <source>
        <dbReference type="ARBA" id="ARBA00022771"/>
    </source>
</evidence>
<dbReference type="FunFam" id="3.30.160.60:FF:000110">
    <property type="entry name" value="Zinc finger protein-like"/>
    <property type="match status" value="1"/>
</dbReference>
<dbReference type="InterPro" id="IPR013087">
    <property type="entry name" value="Znf_C2H2_type"/>
</dbReference>
<accession>A0A8S4NA49</accession>
<keyword evidence="3 5" id="KW-0863">Zinc-finger</keyword>
<evidence type="ECO:0000256" key="1">
    <source>
        <dbReference type="ARBA" id="ARBA00022723"/>
    </source>
</evidence>
<name>A0A8S4NA49_OWEFU</name>
<comment type="caution">
    <text evidence="8">The sequence shown here is derived from an EMBL/GenBank/DDBJ whole genome shotgun (WGS) entry which is preliminary data.</text>
</comment>
<keyword evidence="1" id="KW-0479">Metal-binding</keyword>
<dbReference type="FunFam" id="3.30.160.60:FF:002343">
    <property type="entry name" value="Zinc finger protein 33A"/>
    <property type="match status" value="1"/>
</dbReference>
<dbReference type="EMBL" id="CAIIXF020000002">
    <property type="protein sequence ID" value="CAH1778351.1"/>
    <property type="molecule type" value="Genomic_DNA"/>
</dbReference>
<dbReference type="PANTHER" id="PTHR24379">
    <property type="entry name" value="KRAB AND ZINC FINGER DOMAIN-CONTAINING"/>
    <property type="match status" value="1"/>
</dbReference>
<evidence type="ECO:0000313" key="8">
    <source>
        <dbReference type="EMBL" id="CAH1778351.1"/>
    </source>
</evidence>
<protein>
    <recommendedName>
        <fullName evidence="7">C2H2-type domain-containing protein</fullName>
    </recommendedName>
</protein>